<dbReference type="RefSeq" id="WP_212545576.1">
    <property type="nucleotide sequence ID" value="NZ_JAGYHF010000009.1"/>
</dbReference>
<protein>
    <submittedName>
        <fullName evidence="3">DUF4935 domain-containing protein</fullName>
    </submittedName>
</protein>
<evidence type="ECO:0000313" key="3">
    <source>
        <dbReference type="EMBL" id="MBS4080401.1"/>
    </source>
</evidence>
<sequence length="419" mass="47992">MKNIFPGHFRPKKEELNTHWEESIFIVDANVLLNLYRYSEVTRKELEKSIEGVKDKIFIPHQAAKEFLKNRLIVTSGQSKEYETAITTINDLVRKISSKDRHPFIEEIHLTALNELSESIIASLTTQKETLLRKLTDDEILDFIEKIFDGKTGKPFESARIDEILSEGAIRYERSIPPGYKDKAKDSSDDATRKYGDLIVWLQCIDYAKENKRSVIFVTDDKKEDWWQEQAGKTIGPRTELIEEFKKETNKDFWMYSVSSFIKESADRKQQVISDDIFEEIENIREDLEELQRLKDRKSKNEPSIEIFQETHASSETINTGIIEVFLNNDMNYATGSGKFSPPLIGIPNFNVTLIGSPDDASKNIGISYGCGTTKDFNVHMKARGGILSTGSYVFKYEAEYINSQPSEINSINTDTCSV</sequence>
<evidence type="ECO:0000313" key="4">
    <source>
        <dbReference type="Proteomes" id="UP000676035"/>
    </source>
</evidence>
<keyword evidence="4" id="KW-1185">Reference proteome</keyword>
<keyword evidence="1" id="KW-0175">Coiled coil</keyword>
<feature type="domain" description="PIN like" evidence="2">
    <location>
        <begin position="24"/>
        <end position="241"/>
    </location>
</feature>
<reference evidence="3 4" key="1">
    <citation type="submission" date="2021-04" db="EMBL/GenBank/DDBJ databases">
        <title>Pseudomonas rustica sp. nov. isolated from raw milk.</title>
        <authorList>
            <person name="Fiedler G."/>
            <person name="Gieschler S."/>
            <person name="Kabisch J."/>
            <person name="Grimmler C."/>
            <person name="Brinks E."/>
            <person name="Wagner N."/>
            <person name="Hetzer B."/>
            <person name="Franz C.M.A.P."/>
            <person name="Boehnlein C."/>
        </authorList>
    </citation>
    <scope>NUCLEOTIDE SEQUENCE [LARGE SCALE GENOMIC DNA]</scope>
    <source>
        <strain evidence="3 4">MBT-4</strain>
    </source>
</reference>
<dbReference type="EMBL" id="JAGYHF010000009">
    <property type="protein sequence ID" value="MBS4080401.1"/>
    <property type="molecule type" value="Genomic_DNA"/>
</dbReference>
<evidence type="ECO:0000259" key="2">
    <source>
        <dbReference type="Pfam" id="PF18476"/>
    </source>
</evidence>
<feature type="coiled-coil region" evidence="1">
    <location>
        <begin position="274"/>
        <end position="301"/>
    </location>
</feature>
<evidence type="ECO:0000256" key="1">
    <source>
        <dbReference type="SAM" id="Coils"/>
    </source>
</evidence>
<accession>A0ABS5N382</accession>
<comment type="caution">
    <text evidence="3">The sequence shown here is derived from an EMBL/GenBank/DDBJ whole genome shotgun (WGS) entry which is preliminary data.</text>
</comment>
<dbReference type="Proteomes" id="UP000676035">
    <property type="component" value="Unassembled WGS sequence"/>
</dbReference>
<dbReference type="Pfam" id="PF18476">
    <property type="entry name" value="PIN_8"/>
    <property type="match status" value="1"/>
</dbReference>
<proteinExistence type="predicted"/>
<name>A0ABS5N382_9PSED</name>
<organism evidence="3 4">
    <name type="scientific">Pseudomonas rustica</name>
    <dbReference type="NCBI Taxonomy" id="2827099"/>
    <lineage>
        <taxon>Bacteria</taxon>
        <taxon>Pseudomonadati</taxon>
        <taxon>Pseudomonadota</taxon>
        <taxon>Gammaproteobacteria</taxon>
        <taxon>Pseudomonadales</taxon>
        <taxon>Pseudomonadaceae</taxon>
        <taxon>Pseudomonas</taxon>
    </lineage>
</organism>
<gene>
    <name evidence="3" type="ORF">KFS80_19120</name>
</gene>
<dbReference type="InterPro" id="IPR041578">
    <property type="entry name" value="PIN_8"/>
</dbReference>